<protein>
    <submittedName>
        <fullName evidence="2">TPR repeat protein</fullName>
    </submittedName>
</protein>
<dbReference type="AlphaFoldDB" id="I1YEK3"/>
<feature type="repeat" description="TPR" evidence="1">
    <location>
        <begin position="178"/>
        <end position="211"/>
    </location>
</feature>
<dbReference type="InterPro" id="IPR011990">
    <property type="entry name" value="TPR-like_helical_dom_sf"/>
</dbReference>
<evidence type="ECO:0000313" key="3">
    <source>
        <dbReference type="Proteomes" id="UP000009145"/>
    </source>
</evidence>
<dbReference type="SMART" id="SM00028">
    <property type="entry name" value="TPR"/>
    <property type="match status" value="7"/>
</dbReference>
<dbReference type="HOGENOM" id="CLU_029701_0_0_6"/>
<dbReference type="Proteomes" id="UP000009145">
    <property type="component" value="Chromosome"/>
</dbReference>
<gene>
    <name evidence="2" type="ordered locus">Q7C_165</name>
</gene>
<feature type="repeat" description="TPR" evidence="1">
    <location>
        <begin position="212"/>
        <end position="245"/>
    </location>
</feature>
<evidence type="ECO:0000313" key="2">
    <source>
        <dbReference type="EMBL" id="AFJ01346.1"/>
    </source>
</evidence>
<keyword evidence="3" id="KW-1185">Reference proteome</keyword>
<dbReference type="PANTHER" id="PTHR12558">
    <property type="entry name" value="CELL DIVISION CYCLE 16,23,27"/>
    <property type="match status" value="1"/>
</dbReference>
<dbReference type="Pfam" id="PF13414">
    <property type="entry name" value="TPR_11"/>
    <property type="match status" value="1"/>
</dbReference>
<name>I1YEK3_METFJ</name>
<dbReference type="Pfam" id="PF13432">
    <property type="entry name" value="TPR_16"/>
    <property type="match status" value="2"/>
</dbReference>
<proteinExistence type="predicted"/>
<dbReference type="PATRIC" id="fig|754477.3.peg.165"/>
<dbReference type="RefSeq" id="WP_014702796.1">
    <property type="nucleotide sequence ID" value="NC_017856.1"/>
</dbReference>
<dbReference type="PROSITE" id="PS50293">
    <property type="entry name" value="TPR_REGION"/>
    <property type="match status" value="3"/>
</dbReference>
<dbReference type="InterPro" id="IPR019734">
    <property type="entry name" value="TPR_rpt"/>
</dbReference>
<organism evidence="2 3">
    <name type="scientific">Methylophaga frappieri (strain ATCC BAA-2434 / DSM 25690 / JAM7)</name>
    <dbReference type="NCBI Taxonomy" id="754477"/>
    <lineage>
        <taxon>Bacteria</taxon>
        <taxon>Pseudomonadati</taxon>
        <taxon>Pseudomonadota</taxon>
        <taxon>Gammaproteobacteria</taxon>
        <taxon>Thiotrichales</taxon>
        <taxon>Piscirickettsiaceae</taxon>
        <taxon>Methylophaga</taxon>
    </lineage>
</organism>
<dbReference type="SUPFAM" id="SSF51197">
    <property type="entry name" value="Clavaminate synthase-like"/>
    <property type="match status" value="1"/>
</dbReference>
<dbReference type="Gene3D" id="1.25.40.10">
    <property type="entry name" value="Tetratricopeptide repeat domain"/>
    <property type="match status" value="2"/>
</dbReference>
<evidence type="ECO:0000256" key="1">
    <source>
        <dbReference type="PROSITE-ProRule" id="PRU00339"/>
    </source>
</evidence>
<dbReference type="OrthoDB" id="549777at2"/>
<dbReference type="SUPFAM" id="SSF48452">
    <property type="entry name" value="TPR-like"/>
    <property type="match status" value="1"/>
</dbReference>
<feature type="repeat" description="TPR" evidence="1">
    <location>
        <begin position="111"/>
        <end position="144"/>
    </location>
</feature>
<dbReference type="eggNOG" id="COG0457">
    <property type="taxonomic scope" value="Bacteria"/>
</dbReference>
<dbReference type="Gene3D" id="2.60.120.620">
    <property type="entry name" value="q2cbj1_9rhob like domain"/>
    <property type="match status" value="1"/>
</dbReference>
<dbReference type="InterPro" id="IPR012668">
    <property type="entry name" value="CHP02466"/>
</dbReference>
<dbReference type="PANTHER" id="PTHR12558:SF13">
    <property type="entry name" value="CELL DIVISION CYCLE PROTEIN 27 HOMOLOG"/>
    <property type="match status" value="1"/>
</dbReference>
<dbReference type="Pfam" id="PF13759">
    <property type="entry name" value="2OG-FeII_Oxy_5"/>
    <property type="match status" value="1"/>
</dbReference>
<feature type="repeat" description="TPR" evidence="1">
    <location>
        <begin position="77"/>
        <end position="110"/>
    </location>
</feature>
<accession>I1YEK3</accession>
<keyword evidence="1" id="KW-0802">TPR repeat</keyword>
<dbReference type="STRING" id="754477.Q7C_165"/>
<sequence length="529" mass="59419">MKATHGQPTQQAIQSVIQALNMGQFKHAETEARQLVKKYPKAFVGYNLLGNAFAAQNQTKLAVNAFRKAIEIDSTIPEMHFNIAILLTQIGRIDEAISAYRKTIRLNSQLTDAHYNLGHALQSQGQYAEAVKAYQDAIRQQPGFFEAITNLGVCLQTLGKSEEAESAYRQALTLNQDAKVYFNLGTVLKNQGKLADAIAAYNAALRLNADYAEAHSNIGEALRDQGRYEASVQAYKTALKIDPDLPIANYSLAVYLSDSGNLSEALHYFQRSKYADWQERMLYCLYKTSQFDDFKSGLDALKKARHNSPFLATLAEHYAENFGAKNDYQFCPNPLDFVFHGSIPELKNDSPLLQTLLADIEKADIEEKQQGRLHEGVQSAGNLFTRPEASFQQVGKLVAAAIDRYRQTYQRERCVFVKNFPKKTVVASSWYVKMRRGGHLTSHIHEEGWLSGSLYLALPKQKQQAQEGSIELSTHGDNYPKRHDDFPVKTITPEVGDIVMFPSSVFHRTIPFESDESRICIAFDLKPTT</sequence>
<dbReference type="KEGG" id="mec:Q7C_165"/>
<feature type="repeat" description="TPR" evidence="1">
    <location>
        <begin position="43"/>
        <end position="76"/>
    </location>
</feature>
<dbReference type="PROSITE" id="PS50005">
    <property type="entry name" value="TPR"/>
    <property type="match status" value="5"/>
</dbReference>
<reference evidence="2 3" key="1">
    <citation type="journal article" date="2012" name="J. Bacteriol.">
        <title>Complete genome sequences of Methylophaga sp. strain JAM1 and Methylophaga sp. strain JAM7.</title>
        <authorList>
            <person name="Villeneuve C."/>
            <person name="Martineau C."/>
            <person name="Mauffrey F."/>
            <person name="Villemur R."/>
        </authorList>
    </citation>
    <scope>NUCLEOTIDE SEQUENCE [LARGE SCALE GENOMIC DNA]</scope>
    <source>
        <strain evidence="2 3">JAM7</strain>
    </source>
</reference>
<dbReference type="EMBL" id="CP003380">
    <property type="protein sequence ID" value="AFJ01346.1"/>
    <property type="molecule type" value="Genomic_DNA"/>
</dbReference>